<accession>A0A427YN82</accession>
<dbReference type="InterPro" id="IPR032710">
    <property type="entry name" value="NTF2-like_dom_sf"/>
</dbReference>
<comment type="similarity">
    <text evidence="3">Belongs to the DNA glycosylase MPG family.</text>
</comment>
<dbReference type="HAMAP" id="MF_00527">
    <property type="entry name" value="3MGH"/>
    <property type="match status" value="1"/>
</dbReference>
<dbReference type="OrthoDB" id="5568149at2759"/>
<name>A0A427YN82_9TREE</name>
<dbReference type="EC" id="3.2.2.21" evidence="4"/>
<keyword evidence="7" id="KW-0234">DNA repair</keyword>
<evidence type="ECO:0000256" key="8">
    <source>
        <dbReference type="ARBA" id="ARBA00033426"/>
    </source>
</evidence>
<evidence type="ECO:0000313" key="9">
    <source>
        <dbReference type="EMBL" id="RSH92535.1"/>
    </source>
</evidence>
<evidence type="ECO:0000313" key="10">
    <source>
        <dbReference type="Proteomes" id="UP000279259"/>
    </source>
</evidence>
<dbReference type="EMBL" id="RSCD01000006">
    <property type="protein sequence ID" value="RSH92535.1"/>
    <property type="molecule type" value="Genomic_DNA"/>
</dbReference>
<evidence type="ECO:0000256" key="2">
    <source>
        <dbReference type="ARBA" id="ARBA00002421"/>
    </source>
</evidence>
<proteinExistence type="inferred from homology"/>
<keyword evidence="5" id="KW-0227">DNA damage</keyword>
<evidence type="ECO:0000256" key="1">
    <source>
        <dbReference type="ARBA" id="ARBA00000086"/>
    </source>
</evidence>
<evidence type="ECO:0000256" key="7">
    <source>
        <dbReference type="ARBA" id="ARBA00023204"/>
    </source>
</evidence>
<dbReference type="GO" id="GO:0006284">
    <property type="term" value="P:base-excision repair"/>
    <property type="evidence" value="ECO:0007669"/>
    <property type="project" value="InterPro"/>
</dbReference>
<comment type="catalytic activity">
    <reaction evidence="1">
        <text>Hydrolysis of alkylated DNA, releasing 3-methyladenine, 3-methylguanine, 7-methylguanine and 7-methyladenine.</text>
        <dbReference type="EC" id="3.2.2.21"/>
    </reaction>
</comment>
<dbReference type="Proteomes" id="UP000279259">
    <property type="component" value="Unassembled WGS sequence"/>
</dbReference>
<evidence type="ECO:0000256" key="5">
    <source>
        <dbReference type="ARBA" id="ARBA00022763"/>
    </source>
</evidence>
<evidence type="ECO:0000256" key="6">
    <source>
        <dbReference type="ARBA" id="ARBA00022801"/>
    </source>
</evidence>
<dbReference type="GO" id="GO:0003677">
    <property type="term" value="F:DNA binding"/>
    <property type="evidence" value="ECO:0007669"/>
    <property type="project" value="InterPro"/>
</dbReference>
<dbReference type="InterPro" id="IPR011034">
    <property type="entry name" value="Formyl_transferase-like_C_sf"/>
</dbReference>
<dbReference type="Gene3D" id="3.10.300.10">
    <property type="entry name" value="Methylpurine-DNA glycosylase (MPG)"/>
    <property type="match status" value="1"/>
</dbReference>
<reference evidence="9 10" key="1">
    <citation type="submission" date="2018-11" db="EMBL/GenBank/DDBJ databases">
        <title>Genome sequence of Saitozyma podzolica DSM 27192.</title>
        <authorList>
            <person name="Aliyu H."/>
            <person name="Gorte O."/>
            <person name="Ochsenreither K."/>
        </authorList>
    </citation>
    <scope>NUCLEOTIDE SEQUENCE [LARGE SCALE GENOMIC DNA]</scope>
    <source>
        <strain evidence="9 10">DSM 27192</strain>
    </source>
</reference>
<organism evidence="9 10">
    <name type="scientific">Saitozyma podzolica</name>
    <dbReference type="NCBI Taxonomy" id="1890683"/>
    <lineage>
        <taxon>Eukaryota</taxon>
        <taxon>Fungi</taxon>
        <taxon>Dikarya</taxon>
        <taxon>Basidiomycota</taxon>
        <taxon>Agaricomycotina</taxon>
        <taxon>Tremellomycetes</taxon>
        <taxon>Tremellales</taxon>
        <taxon>Trimorphomycetaceae</taxon>
        <taxon>Saitozyma</taxon>
    </lineage>
</organism>
<evidence type="ECO:0000256" key="3">
    <source>
        <dbReference type="ARBA" id="ARBA00009232"/>
    </source>
</evidence>
<dbReference type="AlphaFoldDB" id="A0A427YN82"/>
<dbReference type="InterPro" id="IPR003180">
    <property type="entry name" value="MPG"/>
</dbReference>
<dbReference type="CDD" id="cd00540">
    <property type="entry name" value="AAG"/>
    <property type="match status" value="1"/>
</dbReference>
<gene>
    <name evidence="9" type="ORF">EHS25_008951</name>
</gene>
<dbReference type="InterPro" id="IPR036995">
    <property type="entry name" value="MPG_sf"/>
</dbReference>
<dbReference type="STRING" id="1890683.A0A427YN82"/>
<keyword evidence="10" id="KW-1185">Reference proteome</keyword>
<dbReference type="PANTHER" id="PTHR10429:SF0">
    <property type="entry name" value="DNA-3-METHYLADENINE GLYCOSYLASE"/>
    <property type="match status" value="1"/>
</dbReference>
<dbReference type="NCBIfam" id="TIGR00567">
    <property type="entry name" value="3mg"/>
    <property type="match status" value="1"/>
</dbReference>
<dbReference type="SUPFAM" id="SSF54427">
    <property type="entry name" value="NTF2-like"/>
    <property type="match status" value="1"/>
</dbReference>
<evidence type="ECO:0000256" key="4">
    <source>
        <dbReference type="ARBA" id="ARBA00012000"/>
    </source>
</evidence>
<dbReference type="Pfam" id="PF02245">
    <property type="entry name" value="Pur_DNA_glyco"/>
    <property type="match status" value="1"/>
</dbReference>
<keyword evidence="6" id="KW-0378">Hydrolase</keyword>
<protein>
    <recommendedName>
        <fullName evidence="4">DNA-3-methyladenine glycosylase II</fullName>
        <ecNumber evidence="4">3.2.2.21</ecNumber>
    </recommendedName>
    <alternativeName>
        <fullName evidence="8">3-methyladenine DNA glycosidase</fullName>
    </alternativeName>
</protein>
<sequence length="324" mass="35563">MDENGIRAALDRHWAVFGTGDLDAEHEIYREDAVLEYPQSGERIRSLRNIQASRIPNMSTKPCTVRRIVGSGDLWVTELIIAGDEQPSYSVSVMEFVERQVAHETQYFGDPFEPDPSRGLAAPLAWSHVLDRAELPVDTVQLAHFLIGKMLVRRIEGDGGVAGGRIVETEAYPIGDAAGHAYRGITPRNRSLFLEHGHAYVYLAYGSSFMLNVSSEMTGVGAGVLIRAIEPTFGIALMERNRGIEWVRDLARGPGRLCAALGIDRGLDGIDLFQEGPLFIASNGQAEDQVGRGKRIGLNRAADSMLRFYVRGSPFVSGPRALNQ</sequence>
<comment type="caution">
    <text evidence="9">The sequence shown here is derived from an EMBL/GenBank/DDBJ whole genome shotgun (WGS) entry which is preliminary data.</text>
</comment>
<comment type="function">
    <text evidence="2">Hydrolysis of the deoxyribose N-glycosidic bond to excise 3-methyladenine, and 7-methylguanine from the damaged DNA polymer formed by alkylation lesions.</text>
</comment>
<dbReference type="GO" id="GO:0003905">
    <property type="term" value="F:alkylbase DNA N-glycosylase activity"/>
    <property type="evidence" value="ECO:0007669"/>
    <property type="project" value="UniProtKB-EC"/>
</dbReference>
<dbReference type="PANTHER" id="PTHR10429">
    <property type="entry name" value="DNA-3-METHYLADENINE GLYCOSYLASE"/>
    <property type="match status" value="1"/>
</dbReference>
<dbReference type="SUPFAM" id="SSF50486">
    <property type="entry name" value="FMT C-terminal domain-like"/>
    <property type="match status" value="1"/>
</dbReference>
<dbReference type="Gene3D" id="3.10.450.50">
    <property type="match status" value="1"/>
</dbReference>